<organism evidence="1 2">
    <name type="scientific">Chromobacterium rhizoryzae</name>
    <dbReference type="NCBI Taxonomy" id="1778675"/>
    <lineage>
        <taxon>Bacteria</taxon>
        <taxon>Pseudomonadati</taxon>
        <taxon>Pseudomonadota</taxon>
        <taxon>Betaproteobacteria</taxon>
        <taxon>Neisseriales</taxon>
        <taxon>Chromobacteriaceae</taxon>
        <taxon>Chromobacterium</taxon>
    </lineage>
</organism>
<accession>A0AAD0RV00</accession>
<evidence type="ECO:0000313" key="2">
    <source>
        <dbReference type="Proteomes" id="UP000259465"/>
    </source>
</evidence>
<keyword evidence="2" id="KW-1185">Reference proteome</keyword>
<name>A0AAD0RV00_9NEIS</name>
<protein>
    <submittedName>
        <fullName evidence="1">DUF1566 domain-containing protein</fullName>
    </submittedName>
</protein>
<proteinExistence type="predicted"/>
<dbReference type="Proteomes" id="UP000259465">
    <property type="component" value="Chromosome"/>
</dbReference>
<dbReference type="EMBL" id="CP031968">
    <property type="protein sequence ID" value="AXT49097.1"/>
    <property type="molecule type" value="Genomic_DNA"/>
</dbReference>
<evidence type="ECO:0000313" key="1">
    <source>
        <dbReference type="EMBL" id="AXT49097.1"/>
    </source>
</evidence>
<dbReference type="AlphaFoldDB" id="A0AAD0RV00"/>
<gene>
    <name evidence="1" type="ORF">D1345_09400</name>
</gene>
<sequence length="99" mass="11408">MILVDGKPSHHVVLLDGDVKMAWEDALAWSAEQGGDLPSREEQALLYANLKSEFECDWYWSNTQYSRSNAYAQEFRLGSQHYNGKYSTLRARAVRRLPI</sequence>
<dbReference type="KEGG" id="crz:D1345_09400"/>
<reference evidence="1 2" key="1">
    <citation type="submission" date="2018-08" db="EMBL/GenBank/DDBJ databases">
        <title>Complete genome sequence of JP2-74.</title>
        <authorList>
            <person name="Wu L."/>
        </authorList>
    </citation>
    <scope>NUCLEOTIDE SEQUENCE [LARGE SCALE GENOMIC DNA]</scope>
    <source>
        <strain evidence="1 2">JP2-74</strain>
    </source>
</reference>